<keyword evidence="3" id="KW-1185">Reference proteome</keyword>
<keyword evidence="1" id="KW-0812">Transmembrane</keyword>
<comment type="caution">
    <text evidence="2">The sequence shown here is derived from an EMBL/GenBank/DDBJ whole genome shotgun (WGS) entry which is preliminary data.</text>
</comment>
<dbReference type="Proteomes" id="UP001231616">
    <property type="component" value="Unassembled WGS sequence"/>
</dbReference>
<sequence length="220" mass="24917">MEQLLPELLSKHWFIAIILIAVSIVSALLKVFTGIISTHEEMFLKRDLKRLLLLKDSVVGGSDISGFVEKRIEEEAFTLASGMRTSREKSKMLMKLYQQDFLSKRQLKHIANNLIPAGDKIQFELGGFEKSEIIYSFWASIVLFLIGFSGLLPLIGKPSLVTALFAIVTFGTAILLTIFVGGSYQKYKTLHFVWLKLKESEQVANPELNVRTRFVYTPDK</sequence>
<feature type="transmembrane region" description="Helical" evidence="1">
    <location>
        <begin position="12"/>
        <end position="36"/>
    </location>
</feature>
<protein>
    <submittedName>
        <fullName evidence="2">Uncharacterized protein</fullName>
    </submittedName>
</protein>
<evidence type="ECO:0000256" key="1">
    <source>
        <dbReference type="SAM" id="Phobius"/>
    </source>
</evidence>
<reference evidence="2 3" key="1">
    <citation type="submission" date="2023-08" db="EMBL/GenBank/DDBJ databases">
        <authorList>
            <person name="Joshi A."/>
            <person name="Thite S."/>
        </authorList>
    </citation>
    <scope>NUCLEOTIDE SEQUENCE [LARGE SCALE GENOMIC DNA]</scope>
    <source>
        <strain evidence="2 3">AC40</strain>
    </source>
</reference>
<evidence type="ECO:0000313" key="3">
    <source>
        <dbReference type="Proteomes" id="UP001231616"/>
    </source>
</evidence>
<feature type="transmembrane region" description="Helical" evidence="1">
    <location>
        <begin position="133"/>
        <end position="155"/>
    </location>
</feature>
<name>A0ABT9H2U7_9GAMM</name>
<accession>A0ABT9H2U7</accession>
<gene>
    <name evidence="2" type="ORF">Q3O60_15770</name>
</gene>
<keyword evidence="1" id="KW-1133">Transmembrane helix</keyword>
<proteinExistence type="predicted"/>
<keyword evidence="1" id="KW-0472">Membrane</keyword>
<dbReference type="RefSeq" id="WP_305894893.1">
    <property type="nucleotide sequence ID" value="NZ_JAUZVZ010000029.1"/>
</dbReference>
<organism evidence="2 3">
    <name type="scientific">Alkalimonas collagenimarina</name>
    <dbReference type="NCBI Taxonomy" id="400390"/>
    <lineage>
        <taxon>Bacteria</taxon>
        <taxon>Pseudomonadati</taxon>
        <taxon>Pseudomonadota</taxon>
        <taxon>Gammaproteobacteria</taxon>
        <taxon>Alkalimonas</taxon>
    </lineage>
</organism>
<dbReference type="EMBL" id="JAUZVZ010000029">
    <property type="protein sequence ID" value="MDP4537644.1"/>
    <property type="molecule type" value="Genomic_DNA"/>
</dbReference>
<feature type="transmembrane region" description="Helical" evidence="1">
    <location>
        <begin position="161"/>
        <end position="181"/>
    </location>
</feature>
<evidence type="ECO:0000313" key="2">
    <source>
        <dbReference type="EMBL" id="MDP4537644.1"/>
    </source>
</evidence>